<organism evidence="1 2">
    <name type="scientific">Dissostichus eleginoides</name>
    <name type="common">Patagonian toothfish</name>
    <name type="synonym">Dissostichus amissus</name>
    <dbReference type="NCBI Taxonomy" id="100907"/>
    <lineage>
        <taxon>Eukaryota</taxon>
        <taxon>Metazoa</taxon>
        <taxon>Chordata</taxon>
        <taxon>Craniata</taxon>
        <taxon>Vertebrata</taxon>
        <taxon>Euteleostomi</taxon>
        <taxon>Actinopterygii</taxon>
        <taxon>Neopterygii</taxon>
        <taxon>Teleostei</taxon>
        <taxon>Neoteleostei</taxon>
        <taxon>Acanthomorphata</taxon>
        <taxon>Eupercaria</taxon>
        <taxon>Perciformes</taxon>
        <taxon>Notothenioidei</taxon>
        <taxon>Nototheniidae</taxon>
        <taxon>Dissostichus</taxon>
    </lineage>
</organism>
<accession>A0AAD9F6A7</accession>
<keyword evidence="2" id="KW-1185">Reference proteome</keyword>
<evidence type="ECO:0000313" key="1">
    <source>
        <dbReference type="EMBL" id="KAK1887270.1"/>
    </source>
</evidence>
<feature type="non-terminal residue" evidence="1">
    <location>
        <position position="1"/>
    </location>
</feature>
<dbReference type="Proteomes" id="UP001228049">
    <property type="component" value="Unassembled WGS sequence"/>
</dbReference>
<name>A0AAD9F6A7_DISEL</name>
<evidence type="ECO:0000313" key="2">
    <source>
        <dbReference type="Proteomes" id="UP001228049"/>
    </source>
</evidence>
<gene>
    <name evidence="1" type="ORF">KUDE01_028059</name>
</gene>
<dbReference type="EMBL" id="JASDAP010000018">
    <property type="protein sequence ID" value="KAK1887270.1"/>
    <property type="molecule type" value="Genomic_DNA"/>
</dbReference>
<proteinExistence type="predicted"/>
<comment type="caution">
    <text evidence="1">The sequence shown here is derived from an EMBL/GenBank/DDBJ whole genome shotgun (WGS) entry which is preliminary data.</text>
</comment>
<sequence length="61" mass="6676">GSVAMWHNGVDLVGLSSGAQTMPVQDYPPQDKVCDYHEKTASSSPIAKDCQACWRDLKESH</sequence>
<protein>
    <submittedName>
        <fullName evidence="1">Peroxisomal sarcosine oxidase</fullName>
    </submittedName>
</protein>
<reference evidence="1" key="1">
    <citation type="submission" date="2023-04" db="EMBL/GenBank/DDBJ databases">
        <title>Chromosome-level genome of Chaenocephalus aceratus.</title>
        <authorList>
            <person name="Park H."/>
        </authorList>
    </citation>
    <scope>NUCLEOTIDE SEQUENCE</scope>
    <source>
        <strain evidence="1">DE</strain>
        <tissue evidence="1">Muscle</tissue>
    </source>
</reference>
<feature type="non-terminal residue" evidence="1">
    <location>
        <position position="61"/>
    </location>
</feature>
<dbReference type="AlphaFoldDB" id="A0AAD9F6A7"/>